<accession>U6GVA8</accession>
<gene>
    <name evidence="1" type="ORF">EAH_00048560</name>
</gene>
<dbReference type="OrthoDB" id="68328at2759"/>
<evidence type="ECO:0000313" key="1">
    <source>
        <dbReference type="EMBL" id="CDI84105.1"/>
    </source>
</evidence>
<dbReference type="GeneID" id="25272926"/>
<reference evidence="1" key="1">
    <citation type="submission" date="2013-10" db="EMBL/GenBank/DDBJ databases">
        <title>Genomic analysis of the causative agents of coccidiosis in chickens.</title>
        <authorList>
            <person name="Reid A.J."/>
            <person name="Blake D."/>
            <person name="Billington K."/>
            <person name="Browne H."/>
            <person name="Dunn M."/>
            <person name="Hung S."/>
            <person name="Kawahara F."/>
            <person name="Miranda-Saavedra D."/>
            <person name="Mourier T."/>
            <person name="Nagra H."/>
            <person name="Otto T.D."/>
            <person name="Rawlings N."/>
            <person name="Sanchez A."/>
            <person name="Sanders M."/>
            <person name="Subramaniam C."/>
            <person name="Tay Y."/>
            <person name="Dear P."/>
            <person name="Doerig C."/>
            <person name="Gruber A."/>
            <person name="Parkinson J."/>
            <person name="Shirley M."/>
            <person name="Wan K.L."/>
            <person name="Berriman M."/>
            <person name="Tomley F."/>
            <person name="Pain A."/>
        </authorList>
    </citation>
    <scope>NUCLEOTIDE SEQUENCE</scope>
    <source>
        <strain evidence="1">Houghton</strain>
    </source>
</reference>
<keyword evidence="2" id="KW-1185">Reference proteome</keyword>
<reference evidence="1" key="2">
    <citation type="submission" date="2013-10" db="EMBL/GenBank/DDBJ databases">
        <authorList>
            <person name="Aslett M."/>
        </authorList>
    </citation>
    <scope>NUCLEOTIDE SEQUENCE</scope>
    <source>
        <strain evidence="1">Houghton</strain>
    </source>
</reference>
<dbReference type="VEuPathDB" id="ToxoDB:EAH_00048560"/>
<dbReference type="Proteomes" id="UP000018050">
    <property type="component" value="Unassembled WGS sequence"/>
</dbReference>
<evidence type="ECO:0000313" key="2">
    <source>
        <dbReference type="Proteomes" id="UP000018050"/>
    </source>
</evidence>
<dbReference type="RefSeq" id="XP_013246853.1">
    <property type="nucleotide sequence ID" value="XM_013391399.1"/>
</dbReference>
<protein>
    <submittedName>
        <fullName evidence="1">Uncharacterized protein</fullName>
    </submittedName>
</protein>
<name>U6GVA8_EIMAC</name>
<proteinExistence type="predicted"/>
<sequence length="435" mass="47626">MQNPQAPRRCRCSSVHRFCACSEHDSDSSCVEAAVAACRAAAHRAEGKKQRPSLSVAAIQCDLLPEEAPPTPKEVVEEPAPLQEKPVKGELNIQGNVLLATDWDLVDDDVRFEHYPLLSLECCGAHQHRQHKFWHLQQQQQQQMPHLQHLQQLQQLQQQQQRSRRLPRRLLRAQEEALRQQRLQRIPKHREAFPVLEREANPEVHILLKNRVRKTYDHAHSLPLHTDDSYLRLHATRQPKSKLLQQQLQQQQQQKQQHTVNTSRKYDIKTCCTLTTPQNLLLDGPVCCCPRVIPKPSCCSPGCCAAAPLWSVRTPHVVDPNYPDPCRVAAAAAAAASTPTAAAGEAAPAAGTAATPAPAAAAAAAPAAAPFCVSLSSSPSSPQFRLPPLLYSPSASPQYPVHATLYAGAPWGAPVAGAPMAASFPLPPLQCGGIF</sequence>
<organism evidence="1 2">
    <name type="scientific">Eimeria acervulina</name>
    <name type="common">Coccidian parasite</name>
    <dbReference type="NCBI Taxonomy" id="5801"/>
    <lineage>
        <taxon>Eukaryota</taxon>
        <taxon>Sar</taxon>
        <taxon>Alveolata</taxon>
        <taxon>Apicomplexa</taxon>
        <taxon>Conoidasida</taxon>
        <taxon>Coccidia</taxon>
        <taxon>Eucoccidiorida</taxon>
        <taxon>Eimeriorina</taxon>
        <taxon>Eimeriidae</taxon>
        <taxon>Eimeria</taxon>
    </lineage>
</organism>
<dbReference type="EMBL" id="HG673588">
    <property type="protein sequence ID" value="CDI84105.1"/>
    <property type="molecule type" value="Genomic_DNA"/>
</dbReference>
<dbReference type="AlphaFoldDB" id="U6GVA8"/>